<feature type="compositionally biased region" description="Polar residues" evidence="1">
    <location>
        <begin position="249"/>
        <end position="263"/>
    </location>
</feature>
<keyword evidence="3" id="KW-1185">Reference proteome</keyword>
<feature type="compositionally biased region" description="Low complexity" evidence="1">
    <location>
        <begin position="186"/>
        <end position="210"/>
    </location>
</feature>
<protein>
    <submittedName>
        <fullName evidence="4 5">Uncharacterized protein LOC101854996 isoform X1</fullName>
    </submittedName>
    <submittedName>
        <fullName evidence="6">Uncharacterized protein LOC101854996 isoform X2</fullName>
    </submittedName>
</protein>
<evidence type="ECO:0000259" key="2">
    <source>
        <dbReference type="Pfam" id="PF00567"/>
    </source>
</evidence>
<dbReference type="Pfam" id="PF00567">
    <property type="entry name" value="TUDOR"/>
    <property type="match status" value="1"/>
</dbReference>
<reference evidence="4 5" key="1">
    <citation type="submission" date="2025-05" db="UniProtKB">
        <authorList>
            <consortium name="RefSeq"/>
        </authorList>
    </citation>
    <scope>IDENTIFICATION</scope>
</reference>
<accession>A0ABM1A733</accession>
<feature type="region of interest" description="Disordered" evidence="1">
    <location>
        <begin position="32"/>
        <end position="68"/>
    </location>
</feature>
<gene>
    <name evidence="4 5 6" type="primary">LOC101854996</name>
</gene>
<feature type="domain" description="Tudor" evidence="2">
    <location>
        <begin position="410"/>
        <end position="476"/>
    </location>
</feature>
<feature type="region of interest" description="Disordered" evidence="1">
    <location>
        <begin position="322"/>
        <end position="379"/>
    </location>
</feature>
<evidence type="ECO:0000313" key="3">
    <source>
        <dbReference type="Proteomes" id="UP000694888"/>
    </source>
</evidence>
<dbReference type="Proteomes" id="UP000694888">
    <property type="component" value="Unplaced"/>
</dbReference>
<proteinExistence type="predicted"/>
<evidence type="ECO:0000313" key="4">
    <source>
        <dbReference type="RefSeq" id="XP_012942127.1"/>
    </source>
</evidence>
<evidence type="ECO:0000313" key="5">
    <source>
        <dbReference type="RefSeq" id="XP_012942131.1"/>
    </source>
</evidence>
<dbReference type="RefSeq" id="XP_012942134.1">
    <property type="nucleotide sequence ID" value="XM_013086680.1"/>
</dbReference>
<sequence length="487" mass="52023">MNQDLCEESTTHVQKLVNVQTTDDSERSTFVGGHDLKDGVGSGSSLAGGAGTTMAGRKATGKRPRSSRAVLKQDVAKGSKNGEKTSILEGMSNVQPVANFIPAWLAQSGLLSLVQTEDTSSSSELSSSAKSSLLVATSSSVDQSSLVETFSSTKPSSSVEKSSSVDPSSFAEILSAKKETRGTQASISPSSGSRKSSLKMSSVARSSSSLPPMPLSGNTKTDILTGITEHAREPASAGESKPSRPSVPAGSSTRPSSQQSVTRMTPRPRSVYTWINPELRQKHYQGSSTSGVVRGTAGQPRHPRPRSVYSWVNPNLRQAQVSAAPGFKSVSQQVSNRSSPPLSCSNTSRFPKTSSPPSLHPDSNSTALGHVGRQEKSTQLQDRQFFAPLPIVTVSRMPPMPKFWEFKPLEFSEVIVVHAESPTSFVAIPAEMKASLGKMEKELEENFLSPQPRVTCLSQETLYAIKKKGVYHRAVFMQRLSQGGVGL</sequence>
<evidence type="ECO:0000313" key="6">
    <source>
        <dbReference type="RefSeq" id="XP_012942134.1"/>
    </source>
</evidence>
<name>A0ABM1A733_APLCA</name>
<dbReference type="RefSeq" id="XP_012942131.1">
    <property type="nucleotide sequence ID" value="XM_013086677.1"/>
</dbReference>
<evidence type="ECO:0000256" key="1">
    <source>
        <dbReference type="SAM" id="MobiDB-lite"/>
    </source>
</evidence>
<feature type="compositionally biased region" description="Polar residues" evidence="1">
    <location>
        <begin position="329"/>
        <end position="367"/>
    </location>
</feature>
<dbReference type="GeneID" id="101854996"/>
<feature type="compositionally biased region" description="Low complexity" evidence="1">
    <location>
        <begin position="144"/>
        <end position="170"/>
    </location>
</feature>
<dbReference type="RefSeq" id="XP_012942127.1">
    <property type="nucleotide sequence ID" value="XM_013086673.1"/>
</dbReference>
<dbReference type="InterPro" id="IPR002999">
    <property type="entry name" value="Tudor"/>
</dbReference>
<feature type="region of interest" description="Disordered" evidence="1">
    <location>
        <begin position="144"/>
        <end position="309"/>
    </location>
</feature>
<feature type="compositionally biased region" description="Gly residues" evidence="1">
    <location>
        <begin position="40"/>
        <end position="51"/>
    </location>
</feature>
<organism evidence="3 6">
    <name type="scientific">Aplysia californica</name>
    <name type="common">California sea hare</name>
    <dbReference type="NCBI Taxonomy" id="6500"/>
    <lineage>
        <taxon>Eukaryota</taxon>
        <taxon>Metazoa</taxon>
        <taxon>Spiralia</taxon>
        <taxon>Lophotrochozoa</taxon>
        <taxon>Mollusca</taxon>
        <taxon>Gastropoda</taxon>
        <taxon>Heterobranchia</taxon>
        <taxon>Euthyneura</taxon>
        <taxon>Tectipleura</taxon>
        <taxon>Aplysiida</taxon>
        <taxon>Aplysioidea</taxon>
        <taxon>Aplysiidae</taxon>
        <taxon>Aplysia</taxon>
    </lineage>
</organism>